<accession>A0AAE0THQ6</accession>
<gene>
    <name evidence="2" type="ORF">CHS0354_015034</name>
</gene>
<feature type="signal peptide" evidence="1">
    <location>
        <begin position="1"/>
        <end position="22"/>
    </location>
</feature>
<dbReference type="InterPro" id="IPR036116">
    <property type="entry name" value="FN3_sf"/>
</dbReference>
<evidence type="ECO:0000313" key="3">
    <source>
        <dbReference type="Proteomes" id="UP001195483"/>
    </source>
</evidence>
<protein>
    <recommendedName>
        <fullName evidence="4">Fibronectin type-III domain-containing protein</fullName>
    </recommendedName>
</protein>
<feature type="chain" id="PRO_5042146585" description="Fibronectin type-III domain-containing protein" evidence="1">
    <location>
        <begin position="23"/>
        <end position="141"/>
    </location>
</feature>
<evidence type="ECO:0008006" key="4">
    <source>
        <dbReference type="Google" id="ProtNLM"/>
    </source>
</evidence>
<evidence type="ECO:0000313" key="2">
    <source>
        <dbReference type="EMBL" id="KAK3609848.1"/>
    </source>
</evidence>
<name>A0AAE0THQ6_9BIVA</name>
<reference evidence="2" key="3">
    <citation type="submission" date="2023-05" db="EMBL/GenBank/DDBJ databases">
        <authorList>
            <person name="Smith C.H."/>
        </authorList>
    </citation>
    <scope>NUCLEOTIDE SEQUENCE</scope>
    <source>
        <strain evidence="2">CHS0354</strain>
        <tissue evidence="2">Mantle</tissue>
    </source>
</reference>
<comment type="caution">
    <text evidence="2">The sequence shown here is derived from an EMBL/GenBank/DDBJ whole genome shotgun (WGS) entry which is preliminary data.</text>
</comment>
<keyword evidence="1" id="KW-0732">Signal</keyword>
<proteinExistence type="predicted"/>
<keyword evidence="3" id="KW-1185">Reference proteome</keyword>
<dbReference type="AlphaFoldDB" id="A0AAE0THQ6"/>
<sequence length="141" mass="15546">MHSCVIATVLKVLLLIRNLSSSVKRRDLETTNPFKPRVTFVPTGTQNIKLRIVIVHGQATGYEIMAVSKTSGSTYTVNGTFLTNETTSVYHFTTTDLPGTCFSFRVLVTSGSGHWAGHSEPVIEPNVCYGKIYSISFYHLS</sequence>
<reference evidence="2" key="2">
    <citation type="journal article" date="2021" name="Genome Biol. Evol.">
        <title>Developing a high-quality reference genome for a parasitic bivalve with doubly uniparental inheritance (Bivalvia: Unionida).</title>
        <authorList>
            <person name="Smith C.H."/>
        </authorList>
    </citation>
    <scope>NUCLEOTIDE SEQUENCE</scope>
    <source>
        <strain evidence="2">CHS0354</strain>
        <tissue evidence="2">Mantle</tissue>
    </source>
</reference>
<organism evidence="2 3">
    <name type="scientific">Potamilus streckersoni</name>
    <dbReference type="NCBI Taxonomy" id="2493646"/>
    <lineage>
        <taxon>Eukaryota</taxon>
        <taxon>Metazoa</taxon>
        <taxon>Spiralia</taxon>
        <taxon>Lophotrochozoa</taxon>
        <taxon>Mollusca</taxon>
        <taxon>Bivalvia</taxon>
        <taxon>Autobranchia</taxon>
        <taxon>Heteroconchia</taxon>
        <taxon>Palaeoheterodonta</taxon>
        <taxon>Unionida</taxon>
        <taxon>Unionoidea</taxon>
        <taxon>Unionidae</taxon>
        <taxon>Ambleminae</taxon>
        <taxon>Lampsilini</taxon>
        <taxon>Potamilus</taxon>
    </lineage>
</organism>
<evidence type="ECO:0000256" key="1">
    <source>
        <dbReference type="SAM" id="SignalP"/>
    </source>
</evidence>
<dbReference type="EMBL" id="JAEAOA010000935">
    <property type="protein sequence ID" value="KAK3609848.1"/>
    <property type="molecule type" value="Genomic_DNA"/>
</dbReference>
<dbReference type="Proteomes" id="UP001195483">
    <property type="component" value="Unassembled WGS sequence"/>
</dbReference>
<reference evidence="2" key="1">
    <citation type="journal article" date="2021" name="Genome Biol. Evol.">
        <title>A High-Quality Reference Genome for a Parasitic Bivalve with Doubly Uniparental Inheritance (Bivalvia: Unionida).</title>
        <authorList>
            <person name="Smith C.H."/>
        </authorList>
    </citation>
    <scope>NUCLEOTIDE SEQUENCE</scope>
    <source>
        <strain evidence="2">CHS0354</strain>
    </source>
</reference>
<dbReference type="SUPFAM" id="SSF49265">
    <property type="entry name" value="Fibronectin type III"/>
    <property type="match status" value="1"/>
</dbReference>